<proteinExistence type="predicted"/>
<dbReference type="PANTHER" id="PTHR30273">
    <property type="entry name" value="PERIPLASMIC SIGNAL SENSOR AND SIGMA FACTOR ACTIVATOR FECR-RELATED"/>
    <property type="match status" value="1"/>
</dbReference>
<name>A0A679GXK4_9GAMM</name>
<evidence type="ECO:0000259" key="2">
    <source>
        <dbReference type="Pfam" id="PF16220"/>
    </source>
</evidence>
<dbReference type="InterPro" id="IPR006860">
    <property type="entry name" value="FecR"/>
</dbReference>
<dbReference type="GO" id="GO:0016989">
    <property type="term" value="F:sigma factor antagonist activity"/>
    <property type="evidence" value="ECO:0007669"/>
    <property type="project" value="TreeGrafter"/>
</dbReference>
<protein>
    <submittedName>
        <fullName evidence="3">Sensor</fullName>
    </submittedName>
</protein>
<dbReference type="InterPro" id="IPR012373">
    <property type="entry name" value="Ferrdict_sens_TM"/>
</dbReference>
<evidence type="ECO:0000259" key="1">
    <source>
        <dbReference type="Pfam" id="PF04773"/>
    </source>
</evidence>
<dbReference type="AlphaFoldDB" id="A0A679GXK4"/>
<accession>A0A679GXK4</accession>
<evidence type="ECO:0000313" key="4">
    <source>
        <dbReference type="Proteomes" id="UP000501237"/>
    </source>
</evidence>
<dbReference type="Pfam" id="PF04773">
    <property type="entry name" value="FecR"/>
    <property type="match status" value="1"/>
</dbReference>
<dbReference type="KEGG" id="poj:PtoMrB4_46410"/>
<feature type="domain" description="FecR N-terminal" evidence="2">
    <location>
        <begin position="18"/>
        <end position="58"/>
    </location>
</feature>
<reference evidence="3 4" key="1">
    <citation type="journal article" date="2020" name="Microbiol. Resour. Announc.">
        <title>Complete genome sequence of Pseudomonas otitidis strain MrB4, isolated from Lake Biwa in Japan.</title>
        <authorList>
            <person name="Miyazaki K."/>
            <person name="Hase E."/>
            <person name="Maruya T."/>
        </authorList>
    </citation>
    <scope>NUCLEOTIDE SEQUENCE [LARGE SCALE GENOMIC DNA]</scope>
    <source>
        <strain evidence="3 4">MrB4</strain>
    </source>
</reference>
<dbReference type="EMBL" id="AP022642">
    <property type="protein sequence ID" value="BCA30664.1"/>
    <property type="molecule type" value="Genomic_DNA"/>
</dbReference>
<dbReference type="Proteomes" id="UP000501237">
    <property type="component" value="Chromosome"/>
</dbReference>
<dbReference type="PIRSF" id="PIRSF018266">
    <property type="entry name" value="FecR"/>
    <property type="match status" value="1"/>
</dbReference>
<feature type="domain" description="FecR protein" evidence="1">
    <location>
        <begin position="117"/>
        <end position="205"/>
    </location>
</feature>
<sequence>MALRKSGEPRIAPAVAAQAVQWLVELQDGTPSRQREEDWQRWRAADPEHERAWQRIESVNRGLRGLNTPTALAALDAPASRGRREALKLLTLLVIAGGGALAMRDSEPLLALRADQSTAVGERRHLTLDDGSTLSLNTDSALDIRFDARQRLLHLRQGEMLVNAVDEARPLRVETPQGLVLLNSGRLAVRLQDSRSQVSLFAGDAQVFSHGQRLALHPGQRLDLDARGSGAAQAVDENSVAWINGMLVASSMRLGDFLAELGRYRHGRIGCDPAIADLRLSGTYPLDHTDRILALLPRTLPVEVRSVTRYWISVHPRATS</sequence>
<evidence type="ECO:0000313" key="3">
    <source>
        <dbReference type="EMBL" id="BCA30664.1"/>
    </source>
</evidence>
<dbReference type="Gene3D" id="2.60.120.1440">
    <property type="match status" value="1"/>
</dbReference>
<dbReference type="PANTHER" id="PTHR30273:SF2">
    <property type="entry name" value="PROTEIN FECR"/>
    <property type="match status" value="1"/>
</dbReference>
<organism evidence="3 4">
    <name type="scientific">Metapseudomonas otitidis</name>
    <dbReference type="NCBI Taxonomy" id="319939"/>
    <lineage>
        <taxon>Bacteria</taxon>
        <taxon>Pseudomonadati</taxon>
        <taxon>Pseudomonadota</taxon>
        <taxon>Gammaproteobacteria</taxon>
        <taxon>Pseudomonadales</taxon>
        <taxon>Pseudomonadaceae</taxon>
        <taxon>Metapseudomonas</taxon>
    </lineage>
</organism>
<dbReference type="GeneID" id="57399860"/>
<gene>
    <name evidence="3" type="ORF">PtoMrB4_46410</name>
</gene>
<dbReference type="RefSeq" id="WP_172434600.1">
    <property type="nucleotide sequence ID" value="NZ_AP022642.1"/>
</dbReference>
<dbReference type="InterPro" id="IPR032623">
    <property type="entry name" value="FecR_N"/>
</dbReference>
<dbReference type="Pfam" id="PF16220">
    <property type="entry name" value="DUF4880"/>
    <property type="match status" value="1"/>
</dbReference>